<reference evidence="2 3" key="1">
    <citation type="submission" date="2020-10" db="EMBL/GenBank/DDBJ databases">
        <title>Sequencing the genomes of 1000 actinobacteria strains.</title>
        <authorList>
            <person name="Klenk H.-P."/>
        </authorList>
    </citation>
    <scope>NUCLEOTIDE SEQUENCE [LARGE SCALE GENOMIC DNA]</scope>
    <source>
        <strain evidence="2 3">DSM 43173</strain>
    </source>
</reference>
<sequence>MSGLEELSREELIALARALAGRVSALEKENGELRERVAVGAVDLAQQRELGDVVVRG</sequence>
<keyword evidence="3" id="KW-1185">Reference proteome</keyword>
<keyword evidence="1" id="KW-0175">Coiled coil</keyword>
<evidence type="ECO:0000256" key="1">
    <source>
        <dbReference type="SAM" id="Coils"/>
    </source>
</evidence>
<dbReference type="Proteomes" id="UP000633509">
    <property type="component" value="Unassembled WGS sequence"/>
</dbReference>
<dbReference type="RefSeq" id="WP_192784832.1">
    <property type="nucleotide sequence ID" value="NZ_JADBEK010000001.1"/>
</dbReference>
<proteinExistence type="predicted"/>
<name>A0ABR9LT03_9ACTN</name>
<comment type="caution">
    <text evidence="2">The sequence shown here is derived from an EMBL/GenBank/DDBJ whole genome shotgun (WGS) entry which is preliminary data.</text>
</comment>
<feature type="coiled-coil region" evidence="1">
    <location>
        <begin position="9"/>
        <end position="36"/>
    </location>
</feature>
<gene>
    <name evidence="2" type="ORF">H4W80_002046</name>
</gene>
<evidence type="ECO:0000313" key="3">
    <source>
        <dbReference type="Proteomes" id="UP000633509"/>
    </source>
</evidence>
<protein>
    <submittedName>
        <fullName evidence="2">Uncharacterized protein</fullName>
    </submittedName>
</protein>
<organism evidence="2 3">
    <name type="scientific">Nonomuraea angiospora</name>
    <dbReference type="NCBI Taxonomy" id="46172"/>
    <lineage>
        <taxon>Bacteria</taxon>
        <taxon>Bacillati</taxon>
        <taxon>Actinomycetota</taxon>
        <taxon>Actinomycetes</taxon>
        <taxon>Streptosporangiales</taxon>
        <taxon>Streptosporangiaceae</taxon>
        <taxon>Nonomuraea</taxon>
    </lineage>
</organism>
<accession>A0ABR9LT03</accession>
<dbReference type="EMBL" id="JADBEK010000001">
    <property type="protein sequence ID" value="MBE1583788.1"/>
    <property type="molecule type" value="Genomic_DNA"/>
</dbReference>
<evidence type="ECO:0000313" key="2">
    <source>
        <dbReference type="EMBL" id="MBE1583788.1"/>
    </source>
</evidence>